<dbReference type="Gene3D" id="1.10.10.10">
    <property type="entry name" value="Winged helix-like DNA-binding domain superfamily/Winged helix DNA-binding domain"/>
    <property type="match status" value="1"/>
</dbReference>
<organism evidence="8 9">
    <name type="scientific">Rhizocola hellebori</name>
    <dbReference type="NCBI Taxonomy" id="1392758"/>
    <lineage>
        <taxon>Bacteria</taxon>
        <taxon>Bacillati</taxon>
        <taxon>Actinomycetota</taxon>
        <taxon>Actinomycetes</taxon>
        <taxon>Micromonosporales</taxon>
        <taxon>Micromonosporaceae</taxon>
        <taxon>Rhizocola</taxon>
    </lineage>
</organism>
<feature type="domain" description="HTH cro/C1-type" evidence="6">
    <location>
        <begin position="1"/>
        <end position="50"/>
    </location>
</feature>
<evidence type="ECO:0000259" key="7">
    <source>
        <dbReference type="PROSITE" id="PS51755"/>
    </source>
</evidence>
<dbReference type="InterPro" id="IPR010982">
    <property type="entry name" value="Lambda_DNA-bd_dom_sf"/>
</dbReference>
<accession>A0A8J3Q1M8</accession>
<dbReference type="CDD" id="cd00383">
    <property type="entry name" value="trans_reg_C"/>
    <property type="match status" value="1"/>
</dbReference>
<dbReference type="InterPro" id="IPR036388">
    <property type="entry name" value="WH-like_DNA-bd_sf"/>
</dbReference>
<name>A0A8J3Q1M8_9ACTN</name>
<dbReference type="InterPro" id="IPR011990">
    <property type="entry name" value="TPR-like_helical_dom_sf"/>
</dbReference>
<feature type="domain" description="OmpR/PhoB-type" evidence="7">
    <location>
        <begin position="38"/>
        <end position="144"/>
    </location>
</feature>
<dbReference type="PROSITE" id="PS50943">
    <property type="entry name" value="HTH_CROC1"/>
    <property type="match status" value="1"/>
</dbReference>
<dbReference type="SUPFAM" id="SSF46894">
    <property type="entry name" value="C-terminal effector domain of the bipartite response regulators"/>
    <property type="match status" value="1"/>
</dbReference>
<dbReference type="InterPro" id="IPR016032">
    <property type="entry name" value="Sig_transdc_resp-reg_C-effctor"/>
</dbReference>
<dbReference type="SMART" id="SM00862">
    <property type="entry name" value="Trans_reg_C"/>
    <property type="match status" value="1"/>
</dbReference>
<gene>
    <name evidence="8" type="ORF">Rhe02_00330</name>
</gene>
<dbReference type="AlphaFoldDB" id="A0A8J3Q1M8"/>
<dbReference type="InterPro" id="IPR005158">
    <property type="entry name" value="BTAD"/>
</dbReference>
<reference evidence="8" key="1">
    <citation type="submission" date="2021-01" db="EMBL/GenBank/DDBJ databases">
        <title>Whole genome shotgun sequence of Rhizocola hellebori NBRC 109834.</title>
        <authorList>
            <person name="Komaki H."/>
            <person name="Tamura T."/>
        </authorList>
    </citation>
    <scope>NUCLEOTIDE SEQUENCE</scope>
    <source>
        <strain evidence="8">NBRC 109834</strain>
    </source>
</reference>
<comment type="similarity">
    <text evidence="1">Belongs to the AfsR/DnrI/RedD regulatory family.</text>
</comment>
<dbReference type="Proteomes" id="UP000612899">
    <property type="component" value="Unassembled WGS sequence"/>
</dbReference>
<dbReference type="InterPro" id="IPR051677">
    <property type="entry name" value="AfsR-DnrI-RedD_regulator"/>
</dbReference>
<evidence type="ECO:0000256" key="5">
    <source>
        <dbReference type="PROSITE-ProRule" id="PRU01091"/>
    </source>
</evidence>
<dbReference type="GO" id="GO:0003677">
    <property type="term" value="F:DNA binding"/>
    <property type="evidence" value="ECO:0007669"/>
    <property type="project" value="UniProtKB-UniRule"/>
</dbReference>
<dbReference type="PANTHER" id="PTHR35807:SF1">
    <property type="entry name" value="TRANSCRIPTIONAL REGULATOR REDD"/>
    <property type="match status" value="1"/>
</dbReference>
<dbReference type="CDD" id="cd00093">
    <property type="entry name" value="HTH_XRE"/>
    <property type="match status" value="1"/>
</dbReference>
<dbReference type="Pfam" id="PF01381">
    <property type="entry name" value="HTH_3"/>
    <property type="match status" value="1"/>
</dbReference>
<proteinExistence type="inferred from homology"/>
<sequence length="300" mass="32573">MSQATVAKRAGLSLRALRNIETGKSSPRRGSAERILRALRTELPDPPLWIGVLGPLKVRRGADRVELTSASRRNLLGFLALHYDRVVTSSDLADVLWPGRPPSSWRNLIHVHINRLRAVLEPHRRPRIPSATITSTGGGYQMIVDENSLDLARFVKLTDLGRAAAASRDHALAQRHFEQALACWRGPVLADSGDAITQRATASSLHHHRLSIALAYADLALAAGKFEQVGLLLKEIAEVEPWHERVHALLMRALAGNGQQAAAIGVYHRLAGRLATELGVDPGPALRQAYLATLQPAAAG</sequence>
<dbReference type="InterPro" id="IPR001867">
    <property type="entry name" value="OmpR/PhoB-type_DNA-bd"/>
</dbReference>
<dbReference type="SMART" id="SM01043">
    <property type="entry name" value="BTAD"/>
    <property type="match status" value="1"/>
</dbReference>
<dbReference type="Gene3D" id="1.25.40.10">
    <property type="entry name" value="Tetratricopeptide repeat domain"/>
    <property type="match status" value="1"/>
</dbReference>
<evidence type="ECO:0000256" key="2">
    <source>
        <dbReference type="ARBA" id="ARBA00023015"/>
    </source>
</evidence>
<dbReference type="PROSITE" id="PS51755">
    <property type="entry name" value="OMPR_PHOB"/>
    <property type="match status" value="1"/>
</dbReference>
<dbReference type="SUPFAM" id="SSF47413">
    <property type="entry name" value="lambda repressor-like DNA-binding domains"/>
    <property type="match status" value="1"/>
</dbReference>
<keyword evidence="4" id="KW-0804">Transcription</keyword>
<keyword evidence="3 5" id="KW-0238">DNA-binding</keyword>
<dbReference type="PANTHER" id="PTHR35807">
    <property type="entry name" value="TRANSCRIPTIONAL REGULATOR REDD-RELATED"/>
    <property type="match status" value="1"/>
</dbReference>
<feature type="DNA-binding region" description="OmpR/PhoB-type" evidence="5">
    <location>
        <begin position="38"/>
        <end position="144"/>
    </location>
</feature>
<evidence type="ECO:0000256" key="4">
    <source>
        <dbReference type="ARBA" id="ARBA00023163"/>
    </source>
</evidence>
<evidence type="ECO:0000256" key="3">
    <source>
        <dbReference type="ARBA" id="ARBA00023125"/>
    </source>
</evidence>
<dbReference type="GO" id="GO:0000160">
    <property type="term" value="P:phosphorelay signal transduction system"/>
    <property type="evidence" value="ECO:0007669"/>
    <property type="project" value="InterPro"/>
</dbReference>
<comment type="caution">
    <text evidence="8">The sequence shown here is derived from an EMBL/GenBank/DDBJ whole genome shotgun (WGS) entry which is preliminary data.</text>
</comment>
<evidence type="ECO:0000313" key="8">
    <source>
        <dbReference type="EMBL" id="GIH01966.1"/>
    </source>
</evidence>
<dbReference type="SUPFAM" id="SSF48452">
    <property type="entry name" value="TPR-like"/>
    <property type="match status" value="1"/>
</dbReference>
<dbReference type="Pfam" id="PF03704">
    <property type="entry name" value="BTAD"/>
    <property type="match status" value="1"/>
</dbReference>
<dbReference type="InterPro" id="IPR001387">
    <property type="entry name" value="Cro/C1-type_HTH"/>
</dbReference>
<keyword evidence="2" id="KW-0805">Transcription regulation</keyword>
<dbReference type="Pfam" id="PF00486">
    <property type="entry name" value="Trans_reg_C"/>
    <property type="match status" value="1"/>
</dbReference>
<dbReference type="GO" id="GO:0006355">
    <property type="term" value="P:regulation of DNA-templated transcription"/>
    <property type="evidence" value="ECO:0007669"/>
    <property type="project" value="InterPro"/>
</dbReference>
<protein>
    <submittedName>
        <fullName evidence="8">Uncharacterized protein</fullName>
    </submittedName>
</protein>
<keyword evidence="9" id="KW-1185">Reference proteome</keyword>
<evidence type="ECO:0000256" key="1">
    <source>
        <dbReference type="ARBA" id="ARBA00005820"/>
    </source>
</evidence>
<evidence type="ECO:0000313" key="9">
    <source>
        <dbReference type="Proteomes" id="UP000612899"/>
    </source>
</evidence>
<dbReference type="Gene3D" id="1.10.260.40">
    <property type="entry name" value="lambda repressor-like DNA-binding domains"/>
    <property type="match status" value="1"/>
</dbReference>
<evidence type="ECO:0000259" key="6">
    <source>
        <dbReference type="PROSITE" id="PS50943"/>
    </source>
</evidence>
<dbReference type="CDD" id="cd15831">
    <property type="entry name" value="BTAD"/>
    <property type="match status" value="1"/>
</dbReference>
<dbReference type="EMBL" id="BONY01000001">
    <property type="protein sequence ID" value="GIH01966.1"/>
    <property type="molecule type" value="Genomic_DNA"/>
</dbReference>